<dbReference type="SUPFAM" id="SSF47203">
    <property type="entry name" value="Acyl-CoA dehydrogenase C-terminal domain-like"/>
    <property type="match status" value="1"/>
</dbReference>
<dbReference type="Gene3D" id="1.20.140.10">
    <property type="entry name" value="Butyryl-CoA Dehydrogenase, subunit A, domain 3"/>
    <property type="match status" value="1"/>
</dbReference>
<dbReference type="Gene3D" id="1.10.540.10">
    <property type="entry name" value="Acyl-CoA dehydrogenase/oxidase, N-terminal domain"/>
    <property type="match status" value="1"/>
</dbReference>
<evidence type="ECO:0000259" key="7">
    <source>
        <dbReference type="Pfam" id="PF02770"/>
    </source>
</evidence>
<organism evidence="9 10">
    <name type="scientific">Levilactobacillus brevis KB290</name>
    <dbReference type="NCBI Taxonomy" id="1001583"/>
    <lineage>
        <taxon>Bacteria</taxon>
        <taxon>Bacillati</taxon>
        <taxon>Bacillota</taxon>
        <taxon>Bacilli</taxon>
        <taxon>Lactobacillales</taxon>
        <taxon>Lactobacillaceae</taxon>
        <taxon>Levilactobacillus</taxon>
    </lineage>
</organism>
<dbReference type="InterPro" id="IPR013786">
    <property type="entry name" value="AcylCoA_DH/ox_N"/>
</dbReference>
<keyword evidence="4 5" id="KW-0274">FAD</keyword>
<dbReference type="Pfam" id="PF02771">
    <property type="entry name" value="Acyl-CoA_dh_N"/>
    <property type="match status" value="1"/>
</dbReference>
<evidence type="ECO:0000256" key="4">
    <source>
        <dbReference type="ARBA" id="ARBA00022827"/>
    </source>
</evidence>
<evidence type="ECO:0000256" key="1">
    <source>
        <dbReference type="ARBA" id="ARBA00001974"/>
    </source>
</evidence>
<name>M5AFB8_LEVBR</name>
<dbReference type="PANTHER" id="PTHR43884:SF12">
    <property type="entry name" value="ISOVALERYL-COA DEHYDROGENASE, MITOCHONDRIAL-RELATED"/>
    <property type="match status" value="1"/>
</dbReference>
<evidence type="ECO:0000256" key="5">
    <source>
        <dbReference type="RuleBase" id="RU362125"/>
    </source>
</evidence>
<accession>M5AFB8</accession>
<reference evidence="9 10" key="1">
    <citation type="journal article" date="2013" name="PLoS ONE">
        <title>Genomic Analysis by Deep Sequencing of the Probiotic Lactobacillus brevis KB290 Harboring Nine Plasmids Reveals Genomic Stability.</title>
        <authorList>
            <person name="Fukao M."/>
            <person name="Oshima K."/>
            <person name="Morita H."/>
            <person name="Toh H."/>
            <person name="Suda W."/>
            <person name="Kim S.W."/>
            <person name="Suzuki S."/>
            <person name="Yakabe T."/>
            <person name="Hattori M."/>
            <person name="Yajima N."/>
        </authorList>
    </citation>
    <scope>NUCLEOTIDE SEQUENCE [LARGE SCALE GENOMIC DNA]</scope>
    <source>
        <strain evidence="9 10">KB290</strain>
    </source>
</reference>
<dbReference type="KEGG" id="lbk:LVISKB_1893"/>
<evidence type="ECO:0000259" key="6">
    <source>
        <dbReference type="Pfam" id="PF00441"/>
    </source>
</evidence>
<dbReference type="InterPro" id="IPR006091">
    <property type="entry name" value="Acyl-CoA_Oxase/DH_mid-dom"/>
</dbReference>
<dbReference type="Gene3D" id="2.40.110.10">
    <property type="entry name" value="Butyryl-CoA Dehydrogenase, subunit A, domain 2"/>
    <property type="match status" value="1"/>
</dbReference>
<comment type="similarity">
    <text evidence="2 5">Belongs to the acyl-CoA dehydrogenase family.</text>
</comment>
<comment type="cofactor">
    <cofactor evidence="1 5">
        <name>FAD</name>
        <dbReference type="ChEBI" id="CHEBI:57692"/>
    </cofactor>
</comment>
<evidence type="ECO:0000313" key="9">
    <source>
        <dbReference type="EMBL" id="BAN07528.1"/>
    </source>
</evidence>
<dbReference type="EMBL" id="AP012167">
    <property type="protein sequence ID" value="BAN07528.1"/>
    <property type="molecule type" value="Genomic_DNA"/>
</dbReference>
<gene>
    <name evidence="9" type="ORF">LVISKB_1893</name>
</gene>
<evidence type="ECO:0000259" key="8">
    <source>
        <dbReference type="Pfam" id="PF02771"/>
    </source>
</evidence>
<dbReference type="InterPro" id="IPR036250">
    <property type="entry name" value="AcylCo_DH-like_C"/>
</dbReference>
<sequence length="394" mass="42510">MIIRYTHVIRSHMHKQLQGGPLMSTTTAAEKLLLQMVDDYTQKEIAPQDMPMDAAGDFPAGFMEKLTATGFLGLMLPQEFGGAGFGPEITATVLNHIARGNASTAVTLEGHFKTIDQLLKYGTPALQQQLLPTATDRIFAFSMTEASGGSNPMSISSTATREGNHWVLNGDKIMITNGGLAEVYCVLVKTAPTELSVFVVDQDMPGFSFGKREDFIGLRGTPVGEIVMDHIVVDDDHLLGNLGDGGLIGDSAHDDARVLMGAVLTGIMEHELKIATDYAKERKAGDQPLTALQVTQRKVADMAIRKETTKLLYQQAAHLKALGQPYSELAAMAKAHGSRAAVSAGDDALQILAGYGYSREYPVEHLIRDARALEIAEGTVEKMRSAIALAEFNH</sequence>
<dbReference type="AlphaFoldDB" id="M5AFB8"/>
<feature type="domain" description="Acyl-CoA dehydrogenase/oxidase N-terminal" evidence="8">
    <location>
        <begin position="28"/>
        <end position="134"/>
    </location>
</feature>
<dbReference type="InterPro" id="IPR009075">
    <property type="entry name" value="AcylCo_DH/oxidase_C"/>
</dbReference>
<feature type="domain" description="Acyl-CoA oxidase/dehydrogenase middle" evidence="7">
    <location>
        <begin position="140"/>
        <end position="230"/>
    </location>
</feature>
<dbReference type="GO" id="GO:0050660">
    <property type="term" value="F:flavin adenine dinucleotide binding"/>
    <property type="evidence" value="ECO:0007669"/>
    <property type="project" value="InterPro"/>
</dbReference>
<dbReference type="HOGENOM" id="CLU_018204_0_2_9"/>
<evidence type="ECO:0000256" key="3">
    <source>
        <dbReference type="ARBA" id="ARBA00022630"/>
    </source>
</evidence>
<dbReference type="Pfam" id="PF02770">
    <property type="entry name" value="Acyl-CoA_dh_M"/>
    <property type="match status" value="1"/>
</dbReference>
<dbReference type="Proteomes" id="UP000012042">
    <property type="component" value="Chromosome"/>
</dbReference>
<keyword evidence="5" id="KW-0560">Oxidoreductase</keyword>
<dbReference type="InterPro" id="IPR009100">
    <property type="entry name" value="AcylCoA_DH/oxidase_NM_dom_sf"/>
</dbReference>
<dbReference type="PATRIC" id="fig|1001583.3.peg.1880"/>
<protein>
    <submittedName>
        <fullName evidence="9">Acyl-CoA dehydrogenase</fullName>
    </submittedName>
</protein>
<dbReference type="InterPro" id="IPR046373">
    <property type="entry name" value="Acyl-CoA_Oxase/DH_mid-dom_sf"/>
</dbReference>
<dbReference type="InterPro" id="IPR037069">
    <property type="entry name" value="AcylCoA_DH/ox_N_sf"/>
</dbReference>
<keyword evidence="3 5" id="KW-0285">Flavoprotein</keyword>
<dbReference type="Pfam" id="PF00441">
    <property type="entry name" value="Acyl-CoA_dh_1"/>
    <property type="match status" value="1"/>
</dbReference>
<proteinExistence type="inferred from homology"/>
<feature type="domain" description="Acyl-CoA dehydrogenase/oxidase C-terminal" evidence="6">
    <location>
        <begin position="255"/>
        <end position="388"/>
    </location>
</feature>
<evidence type="ECO:0000313" key="10">
    <source>
        <dbReference type="Proteomes" id="UP000012042"/>
    </source>
</evidence>
<dbReference type="SUPFAM" id="SSF56645">
    <property type="entry name" value="Acyl-CoA dehydrogenase NM domain-like"/>
    <property type="match status" value="1"/>
</dbReference>
<dbReference type="GO" id="GO:0003995">
    <property type="term" value="F:acyl-CoA dehydrogenase activity"/>
    <property type="evidence" value="ECO:0007669"/>
    <property type="project" value="TreeGrafter"/>
</dbReference>
<dbReference type="PANTHER" id="PTHR43884">
    <property type="entry name" value="ACYL-COA DEHYDROGENASE"/>
    <property type="match status" value="1"/>
</dbReference>
<evidence type="ECO:0000256" key="2">
    <source>
        <dbReference type="ARBA" id="ARBA00009347"/>
    </source>
</evidence>